<dbReference type="EC" id="2.7.1.4" evidence="1"/>
<sequence>MAWLAFFNFYLVVKVFNTLGYQGFNFKVSKMNQVWVTGDAVVDLIPESETSLLKCPGGAPANVAVAIARLSGKSAFFGRVGDDPFGRFMKSTLDQEGVCTEFLVKDPEQRTSTVVVDLDDQGERSFTFMVKPSADQFMSVEDIPNFKQGDWLHVCSISLANEPSRSSTFEAIKRAKAAGGFISFDPNLRDEVWQDQSEIQAVVMKAVAMADVVKFSEEELLFLTDSTSMAQGLQQIAAMNIALVLVTQGAKGVWRVFESQSELITGQVVSPIDTTGAGDAFVGGLLACLSQHDDWKNHPVVSSAIQWANGCGALATTQKGAMTALPTQTELLQFIGQ</sequence>
<protein>
    <submittedName>
        <fullName evidence="1">Fructokinase</fullName>
        <ecNumber evidence="1">2.7.1.4</ecNumber>
    </submittedName>
</protein>
<dbReference type="EMBL" id="CP001806">
    <property type="protein sequence ID" value="ACY53284.1"/>
    <property type="molecule type" value="Genomic_DNA"/>
</dbReference>
<name>A0ACA6QS84_VIBAE</name>
<evidence type="ECO:0000313" key="1">
    <source>
        <dbReference type="EMBL" id="ACY53284.1"/>
    </source>
</evidence>
<keyword evidence="1" id="KW-0808">Transferase</keyword>
<gene>
    <name evidence="1" type="ordered locus">VEA_000598</name>
</gene>
<reference evidence="1" key="1">
    <citation type="submission" date="2009-10" db="EMBL/GenBank/DDBJ databases">
        <authorList>
            <consortium name="Los Alamos National Laboratory (LANL)"/>
            <consortium name="National Microbial Pathogen Data Resource (NMPDR)"/>
            <person name="Munk A.C."/>
            <person name="Tapia R."/>
            <person name="Green L."/>
            <person name="Rogers Y."/>
            <person name="Detter J.C."/>
            <person name="Bruce D."/>
            <person name="Brettin T.S."/>
            <person name="Colwell R."/>
            <person name="Huq A."/>
            <person name="Grim C.J."/>
            <person name="Hasan N.A."/>
            <person name="Vonstein V."/>
            <person name="Bartels D."/>
        </authorList>
    </citation>
    <scope>NUCLEOTIDE SEQUENCE</scope>
    <source>
        <strain evidence="1">EX25</strain>
    </source>
</reference>
<organism evidence="1 2">
    <name type="scientific">Vibrio antiquarius (strain Ex25)</name>
    <dbReference type="NCBI Taxonomy" id="150340"/>
    <lineage>
        <taxon>Bacteria</taxon>
        <taxon>Pseudomonadati</taxon>
        <taxon>Pseudomonadota</taxon>
        <taxon>Gammaproteobacteria</taxon>
        <taxon>Vibrionales</taxon>
        <taxon>Vibrionaceae</taxon>
        <taxon>Vibrio</taxon>
        <taxon>Vibrio diabolicus subgroup</taxon>
    </lineage>
</organism>
<dbReference type="Proteomes" id="UP000002571">
    <property type="component" value="Chromosome 2"/>
</dbReference>
<keyword evidence="2" id="KW-1185">Reference proteome</keyword>
<proteinExistence type="predicted"/>
<evidence type="ECO:0000313" key="2">
    <source>
        <dbReference type="Proteomes" id="UP000002571"/>
    </source>
</evidence>
<accession>A0ACA6QS84</accession>